<comment type="subcellular location">
    <subcellularLocation>
        <location evidence="1">Cell membrane</location>
        <topology evidence="1">Peripheral membrane protein</topology>
    </subcellularLocation>
</comment>
<dbReference type="EMBL" id="POTY01000052">
    <property type="protein sequence ID" value="PZG19755.1"/>
    <property type="molecule type" value="Genomic_DNA"/>
</dbReference>
<keyword evidence="12" id="KW-1185">Reference proteome</keyword>
<dbReference type="PANTHER" id="PTHR42711">
    <property type="entry name" value="ABC TRANSPORTER ATP-BINDING PROTEIN"/>
    <property type="match status" value="1"/>
</dbReference>
<dbReference type="GO" id="GO:0046677">
    <property type="term" value="P:response to antibiotic"/>
    <property type="evidence" value="ECO:0007669"/>
    <property type="project" value="UniProtKB-KW"/>
</dbReference>
<evidence type="ECO:0000256" key="6">
    <source>
        <dbReference type="ARBA" id="ARBA00022840"/>
    </source>
</evidence>
<protein>
    <submittedName>
        <fullName evidence="11">ABC transporter</fullName>
    </submittedName>
</protein>
<proteinExistence type="inferred from homology"/>
<reference evidence="11 12" key="1">
    <citation type="submission" date="2018-01" db="EMBL/GenBank/DDBJ databases">
        <title>Draft genome sequence of Jishengella sp. NA12.</title>
        <authorList>
            <person name="Sahin N."/>
            <person name="Ay H."/>
            <person name="Saygin H."/>
        </authorList>
    </citation>
    <scope>NUCLEOTIDE SEQUENCE [LARGE SCALE GENOMIC DNA]</scope>
    <source>
        <strain evidence="11 12">NA12</strain>
    </source>
</reference>
<accession>A0A2W2ETK4</accession>
<evidence type="ECO:0000256" key="7">
    <source>
        <dbReference type="ARBA" id="ARBA00022967"/>
    </source>
</evidence>
<dbReference type="GO" id="GO:0005886">
    <property type="term" value="C:plasma membrane"/>
    <property type="evidence" value="ECO:0007669"/>
    <property type="project" value="UniProtKB-SubCell"/>
</dbReference>
<dbReference type="RefSeq" id="WP_111213721.1">
    <property type="nucleotide sequence ID" value="NZ_POTY01000052.1"/>
</dbReference>
<comment type="similarity">
    <text evidence="2">Belongs to the ABC transporter superfamily.</text>
</comment>
<comment type="caution">
    <text evidence="11">The sequence shown here is derived from an EMBL/GenBank/DDBJ whole genome shotgun (WGS) entry which is preliminary data.</text>
</comment>
<evidence type="ECO:0000256" key="4">
    <source>
        <dbReference type="ARBA" id="ARBA00022475"/>
    </source>
</evidence>
<keyword evidence="8" id="KW-0472">Membrane</keyword>
<dbReference type="PROSITE" id="PS50893">
    <property type="entry name" value="ABC_TRANSPORTER_2"/>
    <property type="match status" value="1"/>
</dbReference>
<keyword evidence="9" id="KW-0046">Antibiotic resistance</keyword>
<dbReference type="InterPro" id="IPR027417">
    <property type="entry name" value="P-loop_NTPase"/>
</dbReference>
<evidence type="ECO:0000256" key="5">
    <source>
        <dbReference type="ARBA" id="ARBA00022741"/>
    </source>
</evidence>
<name>A0A2W2ETK4_9ACTN</name>
<sequence>MTDTPAVRVRGLRKTYGDTVAVAGVDLDVAAGEVVALLGPNGAGKTSTIEILEGHRDRDAGEVSVLGRDPARAGLDWRARIGIVTQDGADLTELTVREAVGHFAHYYPNARDPREVVELVGLTGKATARIRTLSGGQRRRLDVAIGVVGRPRLLFLDEPTTGFDPQARRQFWALIRQLAGDEGCTILLSTHYLEEAEALADRVAVIVGGQIVADGTPATLGGRATARTVVRWADGRQETDDPAALVATLTRRYGGAVPGLTVSRPSLEDVYLDLIGAAS</sequence>
<evidence type="ECO:0000256" key="8">
    <source>
        <dbReference type="ARBA" id="ARBA00023136"/>
    </source>
</evidence>
<keyword evidence="7" id="KW-1278">Translocase</keyword>
<keyword evidence="4" id="KW-1003">Cell membrane</keyword>
<dbReference type="InterPro" id="IPR050763">
    <property type="entry name" value="ABC_transporter_ATP-binding"/>
</dbReference>
<evidence type="ECO:0000259" key="10">
    <source>
        <dbReference type="PROSITE" id="PS50893"/>
    </source>
</evidence>
<dbReference type="PANTHER" id="PTHR42711:SF5">
    <property type="entry name" value="ABC TRANSPORTER ATP-BINDING PROTEIN NATA"/>
    <property type="match status" value="1"/>
</dbReference>
<gene>
    <name evidence="11" type="ORF">C1I95_11060</name>
</gene>
<evidence type="ECO:0000313" key="12">
    <source>
        <dbReference type="Proteomes" id="UP000248924"/>
    </source>
</evidence>
<dbReference type="PROSITE" id="PS00211">
    <property type="entry name" value="ABC_TRANSPORTER_1"/>
    <property type="match status" value="1"/>
</dbReference>
<evidence type="ECO:0000256" key="1">
    <source>
        <dbReference type="ARBA" id="ARBA00004202"/>
    </source>
</evidence>
<keyword evidence="3" id="KW-0813">Transport</keyword>
<evidence type="ECO:0000313" key="11">
    <source>
        <dbReference type="EMBL" id="PZG19755.1"/>
    </source>
</evidence>
<dbReference type="AlphaFoldDB" id="A0A2W2ETK4"/>
<dbReference type="CDD" id="cd03230">
    <property type="entry name" value="ABC_DR_subfamily_A"/>
    <property type="match status" value="1"/>
</dbReference>
<dbReference type="SUPFAM" id="SSF52540">
    <property type="entry name" value="P-loop containing nucleoside triphosphate hydrolases"/>
    <property type="match status" value="1"/>
</dbReference>
<dbReference type="InterPro" id="IPR017871">
    <property type="entry name" value="ABC_transporter-like_CS"/>
</dbReference>
<dbReference type="Gene3D" id="3.40.50.300">
    <property type="entry name" value="P-loop containing nucleotide triphosphate hydrolases"/>
    <property type="match status" value="1"/>
</dbReference>
<evidence type="ECO:0000256" key="3">
    <source>
        <dbReference type="ARBA" id="ARBA00022448"/>
    </source>
</evidence>
<dbReference type="SMART" id="SM00382">
    <property type="entry name" value="AAA"/>
    <property type="match status" value="1"/>
</dbReference>
<keyword evidence="5" id="KW-0547">Nucleotide-binding</keyword>
<evidence type="ECO:0000256" key="2">
    <source>
        <dbReference type="ARBA" id="ARBA00005417"/>
    </source>
</evidence>
<evidence type="ECO:0000256" key="9">
    <source>
        <dbReference type="ARBA" id="ARBA00023251"/>
    </source>
</evidence>
<dbReference type="GO" id="GO:0005524">
    <property type="term" value="F:ATP binding"/>
    <property type="evidence" value="ECO:0007669"/>
    <property type="project" value="UniProtKB-KW"/>
</dbReference>
<feature type="domain" description="ABC transporter" evidence="10">
    <location>
        <begin position="7"/>
        <end position="233"/>
    </location>
</feature>
<dbReference type="InterPro" id="IPR003593">
    <property type="entry name" value="AAA+_ATPase"/>
</dbReference>
<dbReference type="FunFam" id="3.40.50.300:FF:000589">
    <property type="entry name" value="ABC transporter, ATP-binding subunit"/>
    <property type="match status" value="1"/>
</dbReference>
<dbReference type="Proteomes" id="UP000248924">
    <property type="component" value="Unassembled WGS sequence"/>
</dbReference>
<keyword evidence="6" id="KW-0067">ATP-binding</keyword>
<organism evidence="11 12">
    <name type="scientific">Micromonospora craterilacus</name>
    <dbReference type="NCBI Taxonomy" id="1655439"/>
    <lineage>
        <taxon>Bacteria</taxon>
        <taxon>Bacillati</taxon>
        <taxon>Actinomycetota</taxon>
        <taxon>Actinomycetes</taxon>
        <taxon>Micromonosporales</taxon>
        <taxon>Micromonosporaceae</taxon>
        <taxon>Micromonospora</taxon>
    </lineage>
</organism>
<dbReference type="GO" id="GO:0016887">
    <property type="term" value="F:ATP hydrolysis activity"/>
    <property type="evidence" value="ECO:0007669"/>
    <property type="project" value="InterPro"/>
</dbReference>
<dbReference type="OrthoDB" id="9804819at2"/>
<dbReference type="InterPro" id="IPR003439">
    <property type="entry name" value="ABC_transporter-like_ATP-bd"/>
</dbReference>
<dbReference type="Pfam" id="PF00005">
    <property type="entry name" value="ABC_tran"/>
    <property type="match status" value="1"/>
</dbReference>